<evidence type="ECO:0000313" key="3">
    <source>
        <dbReference type="Proteomes" id="UP000799424"/>
    </source>
</evidence>
<reference evidence="2" key="1">
    <citation type="journal article" date="2020" name="Stud. Mycol.">
        <title>101 Dothideomycetes genomes: a test case for predicting lifestyles and emergence of pathogens.</title>
        <authorList>
            <person name="Haridas S."/>
            <person name="Albert R."/>
            <person name="Binder M."/>
            <person name="Bloem J."/>
            <person name="Labutti K."/>
            <person name="Salamov A."/>
            <person name="Andreopoulos B."/>
            <person name="Baker S."/>
            <person name="Barry K."/>
            <person name="Bills G."/>
            <person name="Bluhm B."/>
            <person name="Cannon C."/>
            <person name="Castanera R."/>
            <person name="Culley D."/>
            <person name="Daum C."/>
            <person name="Ezra D."/>
            <person name="Gonzalez J."/>
            <person name="Henrissat B."/>
            <person name="Kuo A."/>
            <person name="Liang C."/>
            <person name="Lipzen A."/>
            <person name="Lutzoni F."/>
            <person name="Magnuson J."/>
            <person name="Mondo S."/>
            <person name="Nolan M."/>
            <person name="Ohm R."/>
            <person name="Pangilinan J."/>
            <person name="Park H.-J."/>
            <person name="Ramirez L."/>
            <person name="Alfaro M."/>
            <person name="Sun H."/>
            <person name="Tritt A."/>
            <person name="Yoshinaga Y."/>
            <person name="Zwiers L.-H."/>
            <person name="Turgeon B."/>
            <person name="Goodwin S."/>
            <person name="Spatafora J."/>
            <person name="Crous P."/>
            <person name="Grigoriev I."/>
        </authorList>
    </citation>
    <scope>NUCLEOTIDE SEQUENCE</scope>
    <source>
        <strain evidence="2">CBS 113818</strain>
    </source>
</reference>
<protein>
    <submittedName>
        <fullName evidence="2">Uncharacterized protein</fullName>
    </submittedName>
</protein>
<feature type="region of interest" description="Disordered" evidence="1">
    <location>
        <begin position="158"/>
        <end position="255"/>
    </location>
</feature>
<dbReference type="EMBL" id="MU006216">
    <property type="protein sequence ID" value="KAF2833157.1"/>
    <property type="molecule type" value="Genomic_DNA"/>
</dbReference>
<gene>
    <name evidence="2" type="ORF">CC86DRAFT_338326</name>
</gene>
<keyword evidence="3" id="KW-1185">Reference proteome</keyword>
<dbReference type="AlphaFoldDB" id="A0A6A7AKA1"/>
<evidence type="ECO:0000256" key="1">
    <source>
        <dbReference type="SAM" id="MobiDB-lite"/>
    </source>
</evidence>
<feature type="region of interest" description="Disordered" evidence="1">
    <location>
        <begin position="1"/>
        <end position="99"/>
    </location>
</feature>
<evidence type="ECO:0000313" key="2">
    <source>
        <dbReference type="EMBL" id="KAF2833157.1"/>
    </source>
</evidence>
<name>A0A6A7AKA1_9PLEO</name>
<feature type="region of interest" description="Disordered" evidence="1">
    <location>
        <begin position="468"/>
        <end position="492"/>
    </location>
</feature>
<organism evidence="2 3">
    <name type="scientific">Ophiobolus disseminans</name>
    <dbReference type="NCBI Taxonomy" id="1469910"/>
    <lineage>
        <taxon>Eukaryota</taxon>
        <taxon>Fungi</taxon>
        <taxon>Dikarya</taxon>
        <taxon>Ascomycota</taxon>
        <taxon>Pezizomycotina</taxon>
        <taxon>Dothideomycetes</taxon>
        <taxon>Pleosporomycetidae</taxon>
        <taxon>Pleosporales</taxon>
        <taxon>Pleosporineae</taxon>
        <taxon>Phaeosphaeriaceae</taxon>
        <taxon>Ophiobolus</taxon>
    </lineage>
</organism>
<dbReference type="OrthoDB" id="5325276at2759"/>
<accession>A0A6A7AKA1</accession>
<feature type="compositionally biased region" description="Basic and acidic residues" evidence="1">
    <location>
        <begin position="34"/>
        <end position="56"/>
    </location>
</feature>
<dbReference type="PANTHER" id="PTHR38703">
    <property type="entry name" value="CHROMOSOME 8, WHOLE GENOME SHOTGUN SEQUENCE"/>
    <property type="match status" value="1"/>
</dbReference>
<proteinExistence type="predicted"/>
<dbReference type="Proteomes" id="UP000799424">
    <property type="component" value="Unassembled WGS sequence"/>
</dbReference>
<dbReference type="PANTHER" id="PTHR38703:SF1">
    <property type="entry name" value="ALLERGEN"/>
    <property type="match status" value="1"/>
</dbReference>
<feature type="compositionally biased region" description="Polar residues" evidence="1">
    <location>
        <begin position="190"/>
        <end position="199"/>
    </location>
</feature>
<sequence>MQQKLKAVFRSSSRKKAPSDDADAQSEATSPRSARVDRRATSLDEQRRRQSAEAHGGRAQHNARSRPLSSAYDSRRPHNNPPGPVAFDYAQPYSSEPVDDSIASDYKAYLPVLTPVHDSNDEQHMTLGGDRRLITGESAGLHEEDVADRNISQYRTSLDVSKRKPLPATPVLGTTDPGSSRKISVGAGSLGSTISTVPSAATGRYSLGGDVTTKGGLQDNESHVSWGRRRPGGSESDDNTPRMPPDNLRSREITPTADGQYEIEKEIEQLLDGVVDLRNTVDEDKDVQWAPVVTHEVVKPHRHEIVQHKIFREIHNYEYFHRIQPVYDIEVLPPRHWIPNPDGEGLIEISADELPSRTGANRRWKIVHEQVEPSTAQTPMWRTEPQIIEHPTTITEEGFERKETTIIHPPTLADMTEYDGLVQPVHFDHKTGERWLGQITTMHRLREEMGAVADPNLSLKELADNLPEVPASPQSPGLKRKPVHGPVPAQLGELGRNDGIAIAV</sequence>